<sequence>MKRNRTPLFPSIRLDGFCRPANPASQLPVAGNIMPVVTGTVFLYNHSLNTISRFHSSSVSFTGYNQLIKNRDAASIVFQQTHSKNKITYTELN</sequence>
<dbReference type="RefSeq" id="WP_081150874.1">
    <property type="nucleotide sequence ID" value="NZ_LVYD01000058.1"/>
</dbReference>
<gene>
    <name evidence="1" type="ORF">A3860_03960</name>
</gene>
<protein>
    <submittedName>
        <fullName evidence="1">Uncharacterized protein</fullName>
    </submittedName>
</protein>
<reference evidence="1 2" key="1">
    <citation type="submission" date="2016-03" db="EMBL/GenBank/DDBJ databases">
        <title>Niastella vici sp. nov., isolated from farmland soil.</title>
        <authorList>
            <person name="Chen L."/>
            <person name="Wang D."/>
            <person name="Yang S."/>
            <person name="Wang G."/>
        </authorList>
    </citation>
    <scope>NUCLEOTIDE SEQUENCE [LARGE SCALE GENOMIC DNA]</scope>
    <source>
        <strain evidence="1 2">DJ57</strain>
    </source>
</reference>
<dbReference type="AlphaFoldDB" id="A0A1V9FRC9"/>
<accession>A0A1V9FRC9</accession>
<name>A0A1V9FRC9_9BACT</name>
<proteinExistence type="predicted"/>
<organism evidence="1 2">
    <name type="scientific">Niastella vici</name>
    <dbReference type="NCBI Taxonomy" id="1703345"/>
    <lineage>
        <taxon>Bacteria</taxon>
        <taxon>Pseudomonadati</taxon>
        <taxon>Bacteroidota</taxon>
        <taxon>Chitinophagia</taxon>
        <taxon>Chitinophagales</taxon>
        <taxon>Chitinophagaceae</taxon>
        <taxon>Niastella</taxon>
    </lineage>
</organism>
<keyword evidence="2" id="KW-1185">Reference proteome</keyword>
<evidence type="ECO:0000313" key="2">
    <source>
        <dbReference type="Proteomes" id="UP000192796"/>
    </source>
</evidence>
<comment type="caution">
    <text evidence="1">The sequence shown here is derived from an EMBL/GenBank/DDBJ whole genome shotgun (WGS) entry which is preliminary data.</text>
</comment>
<dbReference type="Proteomes" id="UP000192796">
    <property type="component" value="Unassembled WGS sequence"/>
</dbReference>
<dbReference type="EMBL" id="LVYD01000058">
    <property type="protein sequence ID" value="OQP60892.1"/>
    <property type="molecule type" value="Genomic_DNA"/>
</dbReference>
<evidence type="ECO:0000313" key="1">
    <source>
        <dbReference type="EMBL" id="OQP60892.1"/>
    </source>
</evidence>